<reference evidence="1 2" key="1">
    <citation type="journal article" date="2015" name="Proc. Natl. Acad. Sci. U.S.A.">
        <title>The resurrection genome of Boea hygrometrica: A blueprint for survival of dehydration.</title>
        <authorList>
            <person name="Xiao L."/>
            <person name="Yang G."/>
            <person name="Zhang L."/>
            <person name="Yang X."/>
            <person name="Zhao S."/>
            <person name="Ji Z."/>
            <person name="Zhou Q."/>
            <person name="Hu M."/>
            <person name="Wang Y."/>
            <person name="Chen M."/>
            <person name="Xu Y."/>
            <person name="Jin H."/>
            <person name="Xiao X."/>
            <person name="Hu G."/>
            <person name="Bao F."/>
            <person name="Hu Y."/>
            <person name="Wan P."/>
            <person name="Li L."/>
            <person name="Deng X."/>
            <person name="Kuang T."/>
            <person name="Xiang C."/>
            <person name="Zhu J.K."/>
            <person name="Oliver M.J."/>
            <person name="He Y."/>
        </authorList>
    </citation>
    <scope>NUCLEOTIDE SEQUENCE [LARGE SCALE GENOMIC DNA]</scope>
    <source>
        <strain evidence="2">cv. XS01</strain>
    </source>
</reference>
<dbReference type="AlphaFoldDB" id="A0A2Z7AH30"/>
<dbReference type="EMBL" id="KV017365">
    <property type="protein sequence ID" value="KZV18574.1"/>
    <property type="molecule type" value="Genomic_DNA"/>
</dbReference>
<proteinExistence type="predicted"/>
<gene>
    <name evidence="1" type="ORF">F511_40478</name>
</gene>
<evidence type="ECO:0000313" key="2">
    <source>
        <dbReference type="Proteomes" id="UP000250235"/>
    </source>
</evidence>
<sequence length="123" mass="13724">MQHLPAALLKLELNQQLSLRHADVIYADSKFTSTSYSNLLLPVFSKINATLTNSAGTSKSQAVGTIIEAVNSLCIEEWSRSCQQLANQLKRRGTGIEEWSRSCQQLANQLKRSGTVNSRWRSE</sequence>
<organism evidence="1 2">
    <name type="scientific">Dorcoceras hygrometricum</name>
    <dbReference type="NCBI Taxonomy" id="472368"/>
    <lineage>
        <taxon>Eukaryota</taxon>
        <taxon>Viridiplantae</taxon>
        <taxon>Streptophyta</taxon>
        <taxon>Embryophyta</taxon>
        <taxon>Tracheophyta</taxon>
        <taxon>Spermatophyta</taxon>
        <taxon>Magnoliopsida</taxon>
        <taxon>eudicotyledons</taxon>
        <taxon>Gunneridae</taxon>
        <taxon>Pentapetalae</taxon>
        <taxon>asterids</taxon>
        <taxon>lamiids</taxon>
        <taxon>Lamiales</taxon>
        <taxon>Gesneriaceae</taxon>
        <taxon>Didymocarpoideae</taxon>
        <taxon>Trichosporeae</taxon>
        <taxon>Loxocarpinae</taxon>
        <taxon>Dorcoceras</taxon>
    </lineage>
</organism>
<keyword evidence="2" id="KW-1185">Reference proteome</keyword>
<dbReference type="Proteomes" id="UP000250235">
    <property type="component" value="Unassembled WGS sequence"/>
</dbReference>
<protein>
    <submittedName>
        <fullName evidence="1">Uncharacterized protein</fullName>
    </submittedName>
</protein>
<accession>A0A2Z7AH30</accession>
<evidence type="ECO:0000313" key="1">
    <source>
        <dbReference type="EMBL" id="KZV18574.1"/>
    </source>
</evidence>
<name>A0A2Z7AH30_9LAMI</name>